<dbReference type="InterPro" id="IPR023828">
    <property type="entry name" value="Peptidase_S8_Ser-AS"/>
</dbReference>
<dbReference type="CDD" id="cd07487">
    <property type="entry name" value="Peptidases_S8_1"/>
    <property type="match status" value="1"/>
</dbReference>
<protein>
    <submittedName>
        <fullName evidence="11">Subtilisin family serine protease</fullName>
    </submittedName>
</protein>
<feature type="domain" description="Peptidase S8/S53" evidence="10">
    <location>
        <begin position="248"/>
        <end position="512"/>
    </location>
</feature>
<sequence>MRRTRWLALALAAAAVAGSAGTAAATTNTNAGTNTNTGGTPAKVTGARTPANPPVAPKTVKTVTLVTGDKVELATYAGGRQGADFEPGPGRAGIGYVERRTGGDHLSVLPADALPLVAAGRVDARLFDVTALAEQGLYDQADGQAGKELPLILTYTTNPTLRASARRDLSAAGTKVTRELASIRGQAVRTPTAAAGRFWTEITAGATDARTLDPGVAKVWLDGQVRASLDQSVPQVGAPTAWAAGYTGKGVKVAVLDTGIDAHHPDLSDAVAAAKDFTETGSTQDGDGHGTHVASTITGSGAASGGRYKGVAPDAELLVGKVLDDGGFGQDSWIIAGMEWASAQGADVVNMSLGKDNTPELDPVEAALDALTEENGTLFVVAAGNSGPDAGTIGSPGSAAAALTVGAVDRSDQMAEFSSRGPSLDGSALKPEITAPGVDIVAARAEGTNPGPIVEENYTVMSGTSMAAPHVAGGAAILVQQHPDWTVEELRSALVASATPTPGLSVFEQGAGRLDLARAINQHVLAEPATLSLGLADWPHTDDQPISRTVTYRNTDQVAVTLDLAVTATGSDGAPAPAGMFTVTPARIVVPAGGTARATVVTDTSVPAADGSFSGQLTATAGGSQVSRTPIGIVREVESYDLTVDALDRDGQPAETVVLLTDVATGAIRDLPLPGGSTTVRLPKGRYDLATSSFSTPDTGERGTATLMARPDLPLDRNTSVTLDARKARPVRAVVDSAKAVPQGRQSIWVANNHSGYQIWGGDDPNRGSGDLYVTPTPKVRTYPYTFGLLSALTEPEPAKGSRDVPRGYNLHETKQGQIPSPPVFRVHDRDLAAITGTYHSQGVAGTRTAHLASIATAPNEGSTQDIGYDVRVPGRRIDYYSAGPDLTWTRSLAGDEGGEDNGRGREYVAGRTYVENWNRAAIGPIAIPFSYGGTLFPSLRLFSPADSRHSFAPAWDATGITTTTSLSRNGQPLGSNEDLSGGTFEIPSEPGTYTLTTRATRAVPWSTLATRVDASWTFSGGPFEDFEGPGLLGVRIEGDFDQRDRAPARAFPLRIGVERTDGVQPKGTTLTLQASFDDGRTWRPLTVTRTGAGFRTVVPKTPAGAAFVSLRANASDADGNRVRQSVVRAYEILR</sequence>
<feature type="compositionally biased region" description="Low complexity" evidence="8">
    <location>
        <begin position="21"/>
        <end position="40"/>
    </location>
</feature>
<comment type="similarity">
    <text evidence="1 6 7">Belongs to the peptidase S8 family.</text>
</comment>
<dbReference type="InterPro" id="IPR000209">
    <property type="entry name" value="Peptidase_S8/S53_dom"/>
</dbReference>
<dbReference type="PANTHER" id="PTHR43806:SF11">
    <property type="entry name" value="CEREVISIN-RELATED"/>
    <property type="match status" value="1"/>
</dbReference>
<evidence type="ECO:0000256" key="7">
    <source>
        <dbReference type="RuleBase" id="RU003355"/>
    </source>
</evidence>
<dbReference type="PANTHER" id="PTHR43806">
    <property type="entry name" value="PEPTIDASE S8"/>
    <property type="match status" value="1"/>
</dbReference>
<dbReference type="PROSITE" id="PS00136">
    <property type="entry name" value="SUBTILASE_ASP"/>
    <property type="match status" value="1"/>
</dbReference>
<evidence type="ECO:0000259" key="10">
    <source>
        <dbReference type="Pfam" id="PF00082"/>
    </source>
</evidence>
<evidence type="ECO:0000256" key="5">
    <source>
        <dbReference type="PIRSR" id="PIRSR615500-1"/>
    </source>
</evidence>
<dbReference type="InterPro" id="IPR036852">
    <property type="entry name" value="Peptidase_S8/S53_dom_sf"/>
</dbReference>
<dbReference type="GO" id="GO:0004252">
    <property type="term" value="F:serine-type endopeptidase activity"/>
    <property type="evidence" value="ECO:0007669"/>
    <property type="project" value="UniProtKB-UniRule"/>
</dbReference>
<evidence type="ECO:0000256" key="9">
    <source>
        <dbReference type="SAM" id="SignalP"/>
    </source>
</evidence>
<dbReference type="PRINTS" id="PR00723">
    <property type="entry name" value="SUBTILISIN"/>
</dbReference>
<dbReference type="Gene3D" id="3.40.50.200">
    <property type="entry name" value="Peptidase S8/S53 domain"/>
    <property type="match status" value="1"/>
</dbReference>
<keyword evidence="3 6" id="KW-0378">Hydrolase</keyword>
<dbReference type="GO" id="GO:0006508">
    <property type="term" value="P:proteolysis"/>
    <property type="evidence" value="ECO:0007669"/>
    <property type="project" value="UniProtKB-KW"/>
</dbReference>
<keyword evidence="12" id="KW-1185">Reference proteome</keyword>
<dbReference type="PROSITE" id="PS51892">
    <property type="entry name" value="SUBTILASE"/>
    <property type="match status" value="1"/>
</dbReference>
<dbReference type="InterPro" id="IPR023827">
    <property type="entry name" value="Peptidase_S8_Asp-AS"/>
</dbReference>
<dbReference type="Proteomes" id="UP000638648">
    <property type="component" value="Unassembled WGS sequence"/>
</dbReference>
<evidence type="ECO:0000256" key="1">
    <source>
        <dbReference type="ARBA" id="ARBA00011073"/>
    </source>
</evidence>
<feature type="active site" description="Charge relay system" evidence="5 6">
    <location>
        <position position="465"/>
    </location>
</feature>
<gene>
    <name evidence="11" type="ORF">HEB94_009511</name>
</gene>
<feature type="signal peptide" evidence="9">
    <location>
        <begin position="1"/>
        <end position="25"/>
    </location>
</feature>
<keyword evidence="4 6" id="KW-0720">Serine protease</keyword>
<dbReference type="AlphaFoldDB" id="A0A927RQV4"/>
<proteinExistence type="inferred from homology"/>
<dbReference type="PROSITE" id="PS00137">
    <property type="entry name" value="SUBTILASE_HIS"/>
    <property type="match status" value="1"/>
</dbReference>
<dbReference type="InterPro" id="IPR022398">
    <property type="entry name" value="Peptidase_S8_His-AS"/>
</dbReference>
<dbReference type="InterPro" id="IPR015500">
    <property type="entry name" value="Peptidase_S8_subtilisin-rel"/>
</dbReference>
<dbReference type="EMBL" id="JADBEM010000001">
    <property type="protein sequence ID" value="MBE1612663.1"/>
    <property type="molecule type" value="Genomic_DNA"/>
</dbReference>
<keyword evidence="9" id="KW-0732">Signal</keyword>
<dbReference type="RefSeq" id="WP_192755665.1">
    <property type="nucleotide sequence ID" value="NZ_BAABJL010000140.1"/>
</dbReference>
<accession>A0A927RQV4</accession>
<evidence type="ECO:0000256" key="8">
    <source>
        <dbReference type="SAM" id="MobiDB-lite"/>
    </source>
</evidence>
<evidence type="ECO:0000313" key="12">
    <source>
        <dbReference type="Proteomes" id="UP000638648"/>
    </source>
</evidence>
<keyword evidence="2 6" id="KW-0645">Protease</keyword>
<comment type="caution">
    <text evidence="11">The sequence shown here is derived from an EMBL/GenBank/DDBJ whole genome shotgun (WGS) entry which is preliminary data.</text>
</comment>
<dbReference type="SUPFAM" id="SSF52743">
    <property type="entry name" value="Subtilisin-like"/>
    <property type="match status" value="1"/>
</dbReference>
<feature type="active site" description="Charge relay system" evidence="5 6">
    <location>
        <position position="257"/>
    </location>
</feature>
<feature type="region of interest" description="Disordered" evidence="8">
    <location>
        <begin position="21"/>
        <end position="53"/>
    </location>
</feature>
<evidence type="ECO:0000256" key="2">
    <source>
        <dbReference type="ARBA" id="ARBA00022670"/>
    </source>
</evidence>
<evidence type="ECO:0000256" key="4">
    <source>
        <dbReference type="ARBA" id="ARBA00022825"/>
    </source>
</evidence>
<evidence type="ECO:0000256" key="3">
    <source>
        <dbReference type="ARBA" id="ARBA00022801"/>
    </source>
</evidence>
<organism evidence="11 12">
    <name type="scientific">Actinopolymorpha pittospori</name>
    <dbReference type="NCBI Taxonomy" id="648752"/>
    <lineage>
        <taxon>Bacteria</taxon>
        <taxon>Bacillati</taxon>
        <taxon>Actinomycetota</taxon>
        <taxon>Actinomycetes</taxon>
        <taxon>Propionibacteriales</taxon>
        <taxon>Actinopolymorphaceae</taxon>
        <taxon>Actinopolymorpha</taxon>
    </lineage>
</organism>
<name>A0A927RQV4_9ACTN</name>
<dbReference type="Pfam" id="PF00082">
    <property type="entry name" value="Peptidase_S8"/>
    <property type="match status" value="1"/>
</dbReference>
<evidence type="ECO:0000256" key="6">
    <source>
        <dbReference type="PROSITE-ProRule" id="PRU01240"/>
    </source>
</evidence>
<feature type="chain" id="PRO_5037021091" evidence="9">
    <location>
        <begin position="26"/>
        <end position="1135"/>
    </location>
</feature>
<dbReference type="InterPro" id="IPR050131">
    <property type="entry name" value="Peptidase_S8_subtilisin-like"/>
</dbReference>
<feature type="compositionally biased region" description="Polar residues" evidence="8">
    <location>
        <begin position="963"/>
        <end position="979"/>
    </location>
</feature>
<reference evidence="11" key="1">
    <citation type="submission" date="2020-10" db="EMBL/GenBank/DDBJ databases">
        <title>Sequencing the genomes of 1000 actinobacteria strains.</title>
        <authorList>
            <person name="Klenk H.-P."/>
        </authorList>
    </citation>
    <scope>NUCLEOTIDE SEQUENCE</scope>
    <source>
        <strain evidence="11">DSM 45354</strain>
    </source>
</reference>
<evidence type="ECO:0000313" key="11">
    <source>
        <dbReference type="EMBL" id="MBE1612663.1"/>
    </source>
</evidence>
<dbReference type="PROSITE" id="PS00138">
    <property type="entry name" value="SUBTILASE_SER"/>
    <property type="match status" value="1"/>
</dbReference>
<feature type="region of interest" description="Disordered" evidence="8">
    <location>
        <begin position="963"/>
        <end position="992"/>
    </location>
</feature>
<feature type="active site" description="Charge relay system" evidence="5 6">
    <location>
        <position position="289"/>
    </location>
</feature>